<dbReference type="EMBL" id="AMEP01000122">
    <property type="protein sequence ID" value="EKX98161.1"/>
    <property type="molecule type" value="Genomic_DNA"/>
</dbReference>
<dbReference type="InterPro" id="IPR006439">
    <property type="entry name" value="HAD-SF_hydro_IA"/>
</dbReference>
<name>L1N4L5_9BACT</name>
<protein>
    <submittedName>
        <fullName evidence="5">HAD hydrolase, family IA, variant 1</fullName>
    </submittedName>
</protein>
<proteinExistence type="predicted"/>
<gene>
    <name evidence="5" type="ORF">HMPREF9151_02040</name>
</gene>
<dbReference type="HOGENOM" id="CLU_045011_8_0_10"/>
<comment type="cofactor">
    <cofactor evidence="1">
        <name>Mg(2+)</name>
        <dbReference type="ChEBI" id="CHEBI:18420"/>
    </cofactor>
</comment>
<dbReference type="AlphaFoldDB" id="L1N4L5"/>
<evidence type="ECO:0000256" key="1">
    <source>
        <dbReference type="ARBA" id="ARBA00001946"/>
    </source>
</evidence>
<dbReference type="SUPFAM" id="SSF56784">
    <property type="entry name" value="HAD-like"/>
    <property type="match status" value="1"/>
</dbReference>
<keyword evidence="3 5" id="KW-0378">Hydrolase</keyword>
<keyword evidence="6" id="KW-1185">Reference proteome</keyword>
<evidence type="ECO:0000256" key="4">
    <source>
        <dbReference type="ARBA" id="ARBA00022842"/>
    </source>
</evidence>
<dbReference type="OrthoDB" id="9797415at2"/>
<dbReference type="SFLD" id="SFLDS00003">
    <property type="entry name" value="Haloacid_Dehalogenase"/>
    <property type="match status" value="1"/>
</dbReference>
<dbReference type="PANTHER" id="PTHR46470">
    <property type="entry name" value="N-ACYLNEURAMINATE-9-PHOSPHATASE"/>
    <property type="match status" value="1"/>
</dbReference>
<reference evidence="5 6" key="1">
    <citation type="submission" date="2012-05" db="EMBL/GenBank/DDBJ databases">
        <authorList>
            <person name="Weinstock G."/>
            <person name="Sodergren E."/>
            <person name="Lobos E.A."/>
            <person name="Fulton L."/>
            <person name="Fulton R."/>
            <person name="Courtney L."/>
            <person name="Fronick C."/>
            <person name="O'Laughlin M."/>
            <person name="Godfrey J."/>
            <person name="Wilson R.M."/>
            <person name="Miner T."/>
            <person name="Farmer C."/>
            <person name="Delehaunty K."/>
            <person name="Cordes M."/>
            <person name="Minx P."/>
            <person name="Tomlinson C."/>
            <person name="Chen J."/>
            <person name="Wollam A."/>
            <person name="Pepin K.H."/>
            <person name="Bhonagiri V."/>
            <person name="Zhang X."/>
            <person name="Suruliraj S."/>
            <person name="Warren W."/>
            <person name="Mitreva M."/>
            <person name="Mardis E.R."/>
            <person name="Wilson R.K."/>
        </authorList>
    </citation>
    <scope>NUCLEOTIDE SEQUENCE [LARGE SCALE GENOMIC DNA]</scope>
    <source>
        <strain evidence="5 6">F0055</strain>
    </source>
</reference>
<keyword evidence="4" id="KW-0460">Magnesium</keyword>
<dbReference type="GO" id="GO:0016791">
    <property type="term" value="F:phosphatase activity"/>
    <property type="evidence" value="ECO:0007669"/>
    <property type="project" value="TreeGrafter"/>
</dbReference>
<dbReference type="SFLD" id="SFLDG01129">
    <property type="entry name" value="C1.5:_HAD__Beta-PGM__Phosphata"/>
    <property type="match status" value="1"/>
</dbReference>
<evidence type="ECO:0000313" key="6">
    <source>
        <dbReference type="Proteomes" id="UP000010433"/>
    </source>
</evidence>
<keyword evidence="2" id="KW-0479">Metal-binding</keyword>
<dbReference type="STRING" id="1127699.HMPREF9151_02040"/>
<dbReference type="PATRIC" id="fig|1127699.3.peg.1869"/>
<dbReference type="PANTHER" id="PTHR46470:SF2">
    <property type="entry name" value="GLYCERALDEHYDE 3-PHOSPHATE PHOSPHATASE"/>
    <property type="match status" value="1"/>
</dbReference>
<comment type="caution">
    <text evidence="5">The sequence shown here is derived from an EMBL/GenBank/DDBJ whole genome shotgun (WGS) entry which is preliminary data.</text>
</comment>
<dbReference type="NCBIfam" id="TIGR01549">
    <property type="entry name" value="HAD-SF-IA-v1"/>
    <property type="match status" value="1"/>
</dbReference>
<dbReference type="Gene3D" id="3.40.50.1000">
    <property type="entry name" value="HAD superfamily/HAD-like"/>
    <property type="match status" value="1"/>
</dbReference>
<organism evidence="5 6">
    <name type="scientific">Hoylesella saccharolytica F0055</name>
    <dbReference type="NCBI Taxonomy" id="1127699"/>
    <lineage>
        <taxon>Bacteria</taxon>
        <taxon>Pseudomonadati</taxon>
        <taxon>Bacteroidota</taxon>
        <taxon>Bacteroidia</taxon>
        <taxon>Bacteroidales</taxon>
        <taxon>Prevotellaceae</taxon>
        <taxon>Hoylesella</taxon>
    </lineage>
</organism>
<dbReference type="NCBIfam" id="TIGR01509">
    <property type="entry name" value="HAD-SF-IA-v3"/>
    <property type="match status" value="1"/>
</dbReference>
<dbReference type="InterPro" id="IPR051400">
    <property type="entry name" value="HAD-like_hydrolase"/>
</dbReference>
<sequence length="243" mass="27664">MKTNRELRLSGVKGIIFDYGGTLDTAGNHWGRILWEAYQRQAIPINETQFRSAYIYAERTLGSTPIIQSSYTFYETLSIKIRIEMEQLYTSGAWNAQEKEIENAQKAILTDLYAQVKQTTQHSRTILQELKQNYPLVLVSNFYGNINEVLTEFGLNGFFDTIIESAVVGIRKPDPRIFSLGVEALGAEACKIVVVGDSFCKDIEPAIKAGCKTIWFKGKDWEQQNYDERIPDLIISDLDQLFV</sequence>
<dbReference type="InterPro" id="IPR036412">
    <property type="entry name" value="HAD-like_sf"/>
</dbReference>
<accession>L1N4L5</accession>
<dbReference type="Pfam" id="PF00702">
    <property type="entry name" value="Hydrolase"/>
    <property type="match status" value="1"/>
</dbReference>
<dbReference type="InterPro" id="IPR023214">
    <property type="entry name" value="HAD_sf"/>
</dbReference>
<dbReference type="Proteomes" id="UP000010433">
    <property type="component" value="Unassembled WGS sequence"/>
</dbReference>
<evidence type="ECO:0000313" key="5">
    <source>
        <dbReference type="EMBL" id="EKX98161.1"/>
    </source>
</evidence>
<evidence type="ECO:0000256" key="2">
    <source>
        <dbReference type="ARBA" id="ARBA00022723"/>
    </source>
</evidence>
<dbReference type="GO" id="GO:0044281">
    <property type="term" value="P:small molecule metabolic process"/>
    <property type="evidence" value="ECO:0007669"/>
    <property type="project" value="UniProtKB-ARBA"/>
</dbReference>
<dbReference type="Gene3D" id="1.10.150.520">
    <property type="match status" value="1"/>
</dbReference>
<dbReference type="RefSeq" id="WP_009163351.1">
    <property type="nucleotide sequence ID" value="NZ_KB291014.1"/>
</dbReference>
<dbReference type="GO" id="GO:0046872">
    <property type="term" value="F:metal ion binding"/>
    <property type="evidence" value="ECO:0007669"/>
    <property type="project" value="UniProtKB-KW"/>
</dbReference>
<evidence type="ECO:0000256" key="3">
    <source>
        <dbReference type="ARBA" id="ARBA00022801"/>
    </source>
</evidence>